<dbReference type="GO" id="GO:0046872">
    <property type="term" value="F:metal ion binding"/>
    <property type="evidence" value="ECO:0007669"/>
    <property type="project" value="UniProtKB-KW"/>
</dbReference>
<dbReference type="InterPro" id="IPR011765">
    <property type="entry name" value="Pept_M16_N"/>
</dbReference>
<dbReference type="PANTHER" id="PTHR43690">
    <property type="entry name" value="NARDILYSIN"/>
    <property type="match status" value="1"/>
</dbReference>
<keyword evidence="7" id="KW-0479">Metal-binding</keyword>
<dbReference type="Pfam" id="PF22456">
    <property type="entry name" value="PqqF-like_C_4"/>
    <property type="match status" value="1"/>
</dbReference>
<gene>
    <name evidence="19" type="ORF">VIN01S_34170</name>
</gene>
<reference evidence="19 20" key="1">
    <citation type="submission" date="2019-06" db="EMBL/GenBank/DDBJ databases">
        <title>Whole genome shotgun sequence of Vibrio inusitatus NBRC 102082.</title>
        <authorList>
            <person name="Hosoyama A."/>
            <person name="Uohara A."/>
            <person name="Ohji S."/>
            <person name="Ichikawa N."/>
        </authorList>
    </citation>
    <scope>NUCLEOTIDE SEQUENCE [LARGE SCALE GENOMIC DNA]</scope>
    <source>
        <strain evidence="19 20">NBRC 102082</strain>
    </source>
</reference>
<dbReference type="Pfam" id="PF05193">
    <property type="entry name" value="Peptidase_M16_C"/>
    <property type="match status" value="1"/>
</dbReference>
<dbReference type="GO" id="GO:0004222">
    <property type="term" value="F:metalloendopeptidase activity"/>
    <property type="evidence" value="ECO:0007669"/>
    <property type="project" value="UniProtKB-EC"/>
</dbReference>
<name>A0A4Y3HZJ8_9VIBR</name>
<evidence type="ECO:0000259" key="17">
    <source>
        <dbReference type="Pfam" id="PF16187"/>
    </source>
</evidence>
<dbReference type="GO" id="GO:0005737">
    <property type="term" value="C:cytoplasm"/>
    <property type="evidence" value="ECO:0007669"/>
    <property type="project" value="UniProtKB-ARBA"/>
</dbReference>
<evidence type="ECO:0000259" key="15">
    <source>
        <dbReference type="Pfam" id="PF00675"/>
    </source>
</evidence>
<evidence type="ECO:0000256" key="6">
    <source>
        <dbReference type="ARBA" id="ARBA00022670"/>
    </source>
</evidence>
<dbReference type="InterPro" id="IPR001431">
    <property type="entry name" value="Pept_M16_Zn_BS"/>
</dbReference>
<dbReference type="Pfam" id="PF00675">
    <property type="entry name" value="Peptidase_M16"/>
    <property type="match status" value="1"/>
</dbReference>
<keyword evidence="9" id="KW-0862">Zinc</keyword>
<evidence type="ECO:0000256" key="11">
    <source>
        <dbReference type="ARBA" id="ARBA00029597"/>
    </source>
</evidence>
<evidence type="ECO:0000256" key="10">
    <source>
        <dbReference type="ARBA" id="ARBA00023049"/>
    </source>
</evidence>
<evidence type="ECO:0000259" key="16">
    <source>
        <dbReference type="Pfam" id="PF05193"/>
    </source>
</evidence>
<organism evidence="19 20">
    <name type="scientific">Vibrio inusitatus NBRC 102082</name>
    <dbReference type="NCBI Taxonomy" id="1219070"/>
    <lineage>
        <taxon>Bacteria</taxon>
        <taxon>Pseudomonadati</taxon>
        <taxon>Pseudomonadota</taxon>
        <taxon>Gammaproteobacteria</taxon>
        <taxon>Vibrionales</taxon>
        <taxon>Vibrionaceae</taxon>
        <taxon>Vibrio</taxon>
    </lineage>
</organism>
<dbReference type="RefSeq" id="WP_141347038.1">
    <property type="nucleotide sequence ID" value="NZ_BJLF01000022.1"/>
</dbReference>
<evidence type="ECO:0000256" key="3">
    <source>
        <dbReference type="ARBA" id="ARBA00007261"/>
    </source>
</evidence>
<keyword evidence="8" id="KW-0378">Hydrolase</keyword>
<evidence type="ECO:0000259" key="18">
    <source>
        <dbReference type="Pfam" id="PF22456"/>
    </source>
</evidence>
<evidence type="ECO:0000256" key="2">
    <source>
        <dbReference type="ARBA" id="ARBA00002184"/>
    </source>
</evidence>
<dbReference type="EC" id="3.4.24.55" evidence="4"/>
<evidence type="ECO:0000256" key="9">
    <source>
        <dbReference type="ARBA" id="ARBA00022833"/>
    </source>
</evidence>
<keyword evidence="6" id="KW-0645">Protease</keyword>
<dbReference type="EMBL" id="BJLF01000022">
    <property type="protein sequence ID" value="GEA52613.1"/>
    <property type="molecule type" value="Genomic_DNA"/>
</dbReference>
<feature type="domain" description="Peptidase M16 middle/third" evidence="17">
    <location>
        <begin position="366"/>
        <end position="638"/>
    </location>
</feature>
<evidence type="ECO:0000256" key="12">
    <source>
        <dbReference type="ARBA" id="ARBA00031184"/>
    </source>
</evidence>
<dbReference type="InterPro" id="IPR050626">
    <property type="entry name" value="Peptidase_M16"/>
</dbReference>
<keyword evidence="20" id="KW-1185">Reference proteome</keyword>
<protein>
    <recommendedName>
        <fullName evidence="5">Protease 3</fullName>
        <ecNumber evidence="4">3.4.24.55</ecNumber>
    </recommendedName>
    <alternativeName>
        <fullName evidence="13">Pitrilysin</fullName>
    </alternativeName>
    <alternativeName>
        <fullName evidence="12">Protease III</fullName>
    </alternativeName>
    <alternativeName>
        <fullName evidence="11">Protease pi</fullName>
    </alternativeName>
</protein>
<evidence type="ECO:0000313" key="19">
    <source>
        <dbReference type="EMBL" id="GEA52613.1"/>
    </source>
</evidence>
<evidence type="ECO:0000256" key="5">
    <source>
        <dbReference type="ARBA" id="ARBA00017565"/>
    </source>
</evidence>
<dbReference type="OrthoDB" id="9811314at2"/>
<dbReference type="SUPFAM" id="SSF63411">
    <property type="entry name" value="LuxS/MPP-like metallohydrolase"/>
    <property type="match status" value="4"/>
</dbReference>
<comment type="caution">
    <text evidence="19">The sequence shown here is derived from an EMBL/GenBank/DDBJ whole genome shotgun (WGS) entry which is preliminary data.</text>
</comment>
<comment type="cofactor">
    <cofactor evidence="1">
        <name>Zn(2+)</name>
        <dbReference type="ChEBI" id="CHEBI:29105"/>
    </cofactor>
</comment>
<evidence type="ECO:0000256" key="7">
    <source>
        <dbReference type="ARBA" id="ARBA00022723"/>
    </source>
</evidence>
<evidence type="ECO:0000256" key="13">
    <source>
        <dbReference type="ARBA" id="ARBA00033450"/>
    </source>
</evidence>
<feature type="domain" description="Coenzyme PQQ synthesis protein F-like C-terminal lobe" evidence="18">
    <location>
        <begin position="745"/>
        <end position="844"/>
    </location>
</feature>
<feature type="domain" description="Peptidase M16 N-terminal" evidence="15">
    <location>
        <begin position="21"/>
        <end position="158"/>
    </location>
</feature>
<dbReference type="PROSITE" id="PS00143">
    <property type="entry name" value="INSULINASE"/>
    <property type="match status" value="1"/>
</dbReference>
<sequence length="925" mass="105788">MHQSPNDKNSYRPLTLSNQLKVILVQAPEALRSSASLAVRVGHFDDPVDREGLAHYLEHMLFLGTKLYPKVGEFQTFISQHGGSNNAWTGTEHTCFFFDVSPDFFEPALSRFSQFFISPLFNQEALDKERQAVNSEYQMKIHDDSRRFYQVQKELVNPAHPFSKFSVGNEETLNDRESGSIRDEIIRFHDEKYSADLMTAVLVGPQSLDELEELATHLFSDISNKDFGGKTLTTPLLTEQEQQLYIQIEPEKEVRKLSLSFSFPNMDKHYATKPLSYFAHLIGYEGPGSLTLALKNKHWVTSLAAGGGISGSNFREFTIGCLLTPEGLEHIDDIIEMIFSYMKLVFEEGIEDWRYHEKQAVLESAFRFQESVKPMDLASYLVMNLQHFPIEEVLYGDYRMSDFDRSLIESFVPYFCVENLRVWVTAKGLDYDQEADWYFTPYSSKKLSANQVHRWGNPPIYDEFALPSKNPFICYDLDPKPLEERRELPTLIEELPGLRLWHLQEPDFRVPKGSLYIAIDSPCSVQDPQSIVKLRLCVELFMEALSRQSYQAEIAGMSYNIYAHQGGLTLTISGFSEKQPQLLKMILEKFATRNFEQQRFDTIKAQMLRKWRNASKDRPLSQLFNQLSGILQPNNPPAAVLADALEEVTIEQLPDFVSMLLGKLYVEMFVFGDWTQEAALQISDELKNALRVENQIYKESLRPLVKLGSQGTFQREVNCNQDDSAVAIYHQGKDSSPTSIATFTLANHLMSSAFFNEIRTKQQLGYMVGTGNMPLNRIPGIVLYVQSPVAAPIDLVASIDEFLNAFYMVLLELTEAQWQNSKQGLLNQIMAPDNNLRTKGQRLWVSIGNKDKEFNNREVVVDKIRDLTRADMIRFIVEQLKPRTANRLVMHTQGNQHHDAPPLELGKEIGSIEEFQLMPKDVELG</sequence>
<comment type="function">
    <text evidence="2">Endopeptidase that degrades small peptides of less than 7 kDa, such as glucagon and insulin.</text>
</comment>
<evidence type="ECO:0000256" key="4">
    <source>
        <dbReference type="ARBA" id="ARBA00012449"/>
    </source>
</evidence>
<evidence type="ECO:0000313" key="20">
    <source>
        <dbReference type="Proteomes" id="UP000318717"/>
    </source>
</evidence>
<dbReference type="PANTHER" id="PTHR43690:SF18">
    <property type="entry name" value="INSULIN-DEGRADING ENZYME-RELATED"/>
    <property type="match status" value="1"/>
</dbReference>
<keyword evidence="10" id="KW-0482">Metalloprotease</keyword>
<dbReference type="Gene3D" id="3.30.830.10">
    <property type="entry name" value="Metalloenzyme, LuxS/M16 peptidase-like"/>
    <property type="match status" value="4"/>
</dbReference>
<feature type="domain" description="Peptidase M16 C-terminal" evidence="16">
    <location>
        <begin position="182"/>
        <end position="360"/>
    </location>
</feature>
<dbReference type="FunFam" id="3.30.830.10:FF:000012">
    <property type="entry name" value="Protease 3"/>
    <property type="match status" value="1"/>
</dbReference>
<dbReference type="FunFam" id="3.30.830.10:FF:000005">
    <property type="entry name" value="nardilysin isoform X1"/>
    <property type="match status" value="1"/>
</dbReference>
<dbReference type="Pfam" id="PF16187">
    <property type="entry name" value="Peptidase_M16_M"/>
    <property type="match status" value="1"/>
</dbReference>
<dbReference type="AlphaFoldDB" id="A0A4Y3HZJ8"/>
<dbReference type="InterPro" id="IPR011249">
    <property type="entry name" value="Metalloenz_LuxS/M16"/>
</dbReference>
<dbReference type="Proteomes" id="UP000318717">
    <property type="component" value="Unassembled WGS sequence"/>
</dbReference>
<comment type="similarity">
    <text evidence="3 14">Belongs to the peptidase M16 family.</text>
</comment>
<dbReference type="GO" id="GO:0006508">
    <property type="term" value="P:proteolysis"/>
    <property type="evidence" value="ECO:0007669"/>
    <property type="project" value="UniProtKB-KW"/>
</dbReference>
<evidence type="ECO:0000256" key="14">
    <source>
        <dbReference type="RuleBase" id="RU004447"/>
    </source>
</evidence>
<dbReference type="InterPro" id="IPR054734">
    <property type="entry name" value="PqqF-like_C_4"/>
</dbReference>
<accession>A0A4Y3HZJ8</accession>
<dbReference type="InterPro" id="IPR007863">
    <property type="entry name" value="Peptidase_M16_C"/>
</dbReference>
<evidence type="ECO:0000256" key="1">
    <source>
        <dbReference type="ARBA" id="ARBA00001947"/>
    </source>
</evidence>
<evidence type="ECO:0000256" key="8">
    <source>
        <dbReference type="ARBA" id="ARBA00022801"/>
    </source>
</evidence>
<dbReference type="InterPro" id="IPR032632">
    <property type="entry name" value="Peptidase_M16_M"/>
</dbReference>
<proteinExistence type="inferred from homology"/>